<feature type="transmembrane region" description="Helical" evidence="1">
    <location>
        <begin position="21"/>
        <end position="47"/>
    </location>
</feature>
<keyword evidence="1" id="KW-0812">Transmembrane</keyword>
<gene>
    <name evidence="2" type="ORF">H9657_12960</name>
</gene>
<protein>
    <recommendedName>
        <fullName evidence="4">Transporter</fullName>
    </recommendedName>
</protein>
<evidence type="ECO:0000256" key="1">
    <source>
        <dbReference type="SAM" id="Phobius"/>
    </source>
</evidence>
<feature type="transmembrane region" description="Helical" evidence="1">
    <location>
        <begin position="395"/>
        <end position="422"/>
    </location>
</feature>
<dbReference type="EMBL" id="JACSQV010000011">
    <property type="protein sequence ID" value="MBD7919180.1"/>
    <property type="molecule type" value="Genomic_DNA"/>
</dbReference>
<feature type="transmembrane region" description="Helical" evidence="1">
    <location>
        <begin position="133"/>
        <end position="151"/>
    </location>
</feature>
<keyword evidence="1" id="KW-1133">Transmembrane helix</keyword>
<feature type="transmembrane region" description="Helical" evidence="1">
    <location>
        <begin position="59"/>
        <end position="79"/>
    </location>
</feature>
<evidence type="ECO:0008006" key="4">
    <source>
        <dbReference type="Google" id="ProtNLM"/>
    </source>
</evidence>
<keyword evidence="1" id="KW-0472">Membrane</keyword>
<dbReference type="RefSeq" id="WP_191783839.1">
    <property type="nucleotide sequence ID" value="NZ_JACSQV010000011.1"/>
</dbReference>
<keyword evidence="3" id="KW-1185">Reference proteome</keyword>
<feature type="transmembrane region" description="Helical" evidence="1">
    <location>
        <begin position="298"/>
        <end position="315"/>
    </location>
</feature>
<accession>A0ABR8QFM7</accession>
<feature type="transmembrane region" description="Helical" evidence="1">
    <location>
        <begin position="172"/>
        <end position="192"/>
    </location>
</feature>
<comment type="caution">
    <text evidence="2">The sequence shown here is derived from an EMBL/GenBank/DDBJ whole genome shotgun (WGS) entry which is preliminary data.</text>
</comment>
<evidence type="ECO:0000313" key="2">
    <source>
        <dbReference type="EMBL" id="MBD7919180.1"/>
    </source>
</evidence>
<proteinExistence type="predicted"/>
<sequence>MVAHLVRLKLTLLRNGLRRSAWQVVGLVVAALYGLTLLGLAGAGAVGLGFVDVQLRGDVLVVVGSLLVLGWWVVPLVAFGVDATLDPRRFVTFGVPRRDLLVGLTIAGLIGIPGVVTTLSALATPLAWWREPLAALVALVGAVLAVLACTLGARATTTVLAPVIGRRRVREVVAALAILPFIFLGPILSTVAEGASGVGLESVARVLSWTPLGAPWALAPAVAAGDWAGLLLRLVVALATLVVALRAWSWALDRTLTEPVSAGGDSRARGLGWFGRLPATPTGAVAARAATYWLRDPRYAIAVAIVPVLPVLLAISAPDGAIVLVAGPAAAFTVGWSISADVAYDGTAYWTHLVSPLRGVADRWGRVLVAGSLGLVLTLVVVFGTVWYADRWDALPALLGASVGLLLTSLGGASVVSAAVVYPVQQPGENPFGTKQGASAAAFTSQLVGFTAIGARGAPTAVLALLAVVRDSAALGWAAMGVGLVLGTVVLVAGVRLGGSMLDRRGPDLLQKMRAFA</sequence>
<reference evidence="2 3" key="1">
    <citation type="submission" date="2020-08" db="EMBL/GenBank/DDBJ databases">
        <title>A Genomic Blueprint of the Chicken Gut Microbiome.</title>
        <authorList>
            <person name="Gilroy R."/>
            <person name="Ravi A."/>
            <person name="Getino M."/>
            <person name="Pursley I."/>
            <person name="Horton D.L."/>
            <person name="Alikhan N.-F."/>
            <person name="Baker D."/>
            <person name="Gharbi K."/>
            <person name="Hall N."/>
            <person name="Watson M."/>
            <person name="Adriaenssens E.M."/>
            <person name="Foster-Nyarko E."/>
            <person name="Jarju S."/>
            <person name="Secka A."/>
            <person name="Antonio M."/>
            <person name="Oren A."/>
            <person name="Chaudhuri R."/>
            <person name="La Ragione R.M."/>
            <person name="Hildebrand F."/>
            <person name="Pallen M.J."/>
        </authorList>
    </citation>
    <scope>NUCLEOTIDE SEQUENCE [LARGE SCALE GENOMIC DNA]</scope>
    <source>
        <strain evidence="2 3">Sa3CUA2</strain>
    </source>
</reference>
<feature type="transmembrane region" description="Helical" evidence="1">
    <location>
        <begin position="227"/>
        <end position="248"/>
    </location>
</feature>
<name>A0ABR8QFM7_9CELL</name>
<dbReference type="Proteomes" id="UP000604241">
    <property type="component" value="Unassembled WGS sequence"/>
</dbReference>
<feature type="transmembrane region" description="Helical" evidence="1">
    <location>
        <begin position="364"/>
        <end position="389"/>
    </location>
</feature>
<organism evidence="2 3">
    <name type="scientific">Cellulomonas avistercoris</name>
    <dbReference type="NCBI Taxonomy" id="2762242"/>
    <lineage>
        <taxon>Bacteria</taxon>
        <taxon>Bacillati</taxon>
        <taxon>Actinomycetota</taxon>
        <taxon>Actinomycetes</taxon>
        <taxon>Micrococcales</taxon>
        <taxon>Cellulomonadaceae</taxon>
        <taxon>Cellulomonas</taxon>
    </lineage>
</organism>
<feature type="transmembrane region" description="Helical" evidence="1">
    <location>
        <begin position="321"/>
        <end position="344"/>
    </location>
</feature>
<evidence type="ECO:0000313" key="3">
    <source>
        <dbReference type="Proteomes" id="UP000604241"/>
    </source>
</evidence>
<feature type="transmembrane region" description="Helical" evidence="1">
    <location>
        <begin position="474"/>
        <end position="495"/>
    </location>
</feature>
<feature type="transmembrane region" description="Helical" evidence="1">
    <location>
        <begin position="100"/>
        <end position="127"/>
    </location>
</feature>
<feature type="transmembrane region" description="Helical" evidence="1">
    <location>
        <begin position="443"/>
        <end position="468"/>
    </location>
</feature>